<dbReference type="SUPFAM" id="SSF53098">
    <property type="entry name" value="Ribonuclease H-like"/>
    <property type="match status" value="1"/>
</dbReference>
<dbReference type="GO" id="GO:0003676">
    <property type="term" value="F:nucleic acid binding"/>
    <property type="evidence" value="ECO:0007669"/>
    <property type="project" value="InterPro"/>
</dbReference>
<keyword evidence="2" id="KW-1185">Reference proteome</keyword>
<dbReference type="AlphaFoldDB" id="A0A8J6D617"/>
<dbReference type="InterPro" id="IPR012337">
    <property type="entry name" value="RNaseH-like_sf"/>
</dbReference>
<evidence type="ECO:0000313" key="2">
    <source>
        <dbReference type="Proteomes" id="UP000701853"/>
    </source>
</evidence>
<dbReference type="Gene3D" id="3.30.420.10">
    <property type="entry name" value="Ribonuclease H-like superfamily/Ribonuclease H"/>
    <property type="match status" value="1"/>
</dbReference>
<evidence type="ECO:0000313" key="1">
    <source>
        <dbReference type="EMBL" id="KAG8496371.1"/>
    </source>
</evidence>
<gene>
    <name evidence="1" type="ORF">CXB51_009116</name>
</gene>
<comment type="caution">
    <text evidence="1">The sequence shown here is derived from an EMBL/GenBank/DDBJ whole genome shotgun (WGS) entry which is preliminary data.</text>
</comment>
<accession>A0A8J6D617</accession>
<dbReference type="OrthoDB" id="10053647at2759"/>
<organism evidence="1 2">
    <name type="scientific">Gossypium anomalum</name>
    <dbReference type="NCBI Taxonomy" id="47600"/>
    <lineage>
        <taxon>Eukaryota</taxon>
        <taxon>Viridiplantae</taxon>
        <taxon>Streptophyta</taxon>
        <taxon>Embryophyta</taxon>
        <taxon>Tracheophyta</taxon>
        <taxon>Spermatophyta</taxon>
        <taxon>Magnoliopsida</taxon>
        <taxon>eudicotyledons</taxon>
        <taxon>Gunneridae</taxon>
        <taxon>Pentapetalae</taxon>
        <taxon>rosids</taxon>
        <taxon>malvids</taxon>
        <taxon>Malvales</taxon>
        <taxon>Malvaceae</taxon>
        <taxon>Malvoideae</taxon>
        <taxon>Gossypium</taxon>
    </lineage>
</organism>
<dbReference type="PANTHER" id="PTHR48475:SF1">
    <property type="entry name" value="RNASE H TYPE-1 DOMAIN-CONTAINING PROTEIN"/>
    <property type="match status" value="1"/>
</dbReference>
<evidence type="ECO:0008006" key="3">
    <source>
        <dbReference type="Google" id="ProtNLM"/>
    </source>
</evidence>
<protein>
    <recommendedName>
        <fullName evidence="3">Integrase catalytic domain-containing protein</fullName>
    </recommendedName>
</protein>
<dbReference type="Proteomes" id="UP000701853">
    <property type="component" value="Chromosome 4"/>
</dbReference>
<dbReference type="InterPro" id="IPR036397">
    <property type="entry name" value="RNaseH_sf"/>
</dbReference>
<proteinExistence type="predicted"/>
<dbReference type="Gene3D" id="1.10.340.70">
    <property type="match status" value="1"/>
</dbReference>
<dbReference type="EMBL" id="JAHUZN010000004">
    <property type="protein sequence ID" value="KAG8496371.1"/>
    <property type="molecule type" value="Genomic_DNA"/>
</dbReference>
<sequence length="173" mass="20050">MAAGLFLMGLSVQERKDQMLLRCVDDVEAKKILEEVHEGICGTHAMVFNMARKIMRLGYYWLTMESDCINFAENVTNAKSTAIKFMANLSKGKTDIDSSLWSSITHKMDRSRFICQCDKDYSCRFFKKEIICRYGLPERIISDNATNLNHKMMKEVCERSKLKHHNLLLIAQR</sequence>
<dbReference type="PANTHER" id="PTHR48475">
    <property type="entry name" value="RIBONUCLEASE H"/>
    <property type="match status" value="1"/>
</dbReference>
<reference evidence="1 2" key="1">
    <citation type="journal article" date="2021" name="bioRxiv">
        <title>The Gossypium anomalum genome as a resource for cotton improvement and evolutionary analysis of hybrid incompatibility.</title>
        <authorList>
            <person name="Grover C.E."/>
            <person name="Yuan D."/>
            <person name="Arick M.A."/>
            <person name="Miller E.R."/>
            <person name="Hu G."/>
            <person name="Peterson D.G."/>
            <person name="Wendel J.F."/>
            <person name="Udall J.A."/>
        </authorList>
    </citation>
    <scope>NUCLEOTIDE SEQUENCE [LARGE SCALE GENOMIC DNA]</scope>
    <source>
        <strain evidence="1">JFW-Udall</strain>
        <tissue evidence="1">Leaf</tissue>
    </source>
</reference>
<name>A0A8J6D617_9ROSI</name>